<name>Q0RWR3_RHOJR</name>
<evidence type="ECO:0000313" key="2">
    <source>
        <dbReference type="Proteomes" id="UP000008710"/>
    </source>
</evidence>
<organism evidence="1 2">
    <name type="scientific">Rhodococcus jostii (strain RHA1)</name>
    <dbReference type="NCBI Taxonomy" id="101510"/>
    <lineage>
        <taxon>Bacteria</taxon>
        <taxon>Bacillati</taxon>
        <taxon>Actinomycetota</taxon>
        <taxon>Actinomycetes</taxon>
        <taxon>Mycobacteriales</taxon>
        <taxon>Nocardiaceae</taxon>
        <taxon>Rhodococcus</taxon>
    </lineage>
</organism>
<keyword evidence="1" id="KW-0614">Plasmid</keyword>
<proteinExistence type="predicted"/>
<evidence type="ECO:0000313" key="1">
    <source>
        <dbReference type="EMBL" id="ABH00273.1"/>
    </source>
</evidence>
<dbReference type="OrthoDB" id="4465343at2"/>
<dbReference type="HOGENOM" id="CLU_2181892_0_0_11"/>
<reference evidence="2" key="1">
    <citation type="journal article" date="2006" name="Proc. Natl. Acad. Sci. U.S.A.">
        <title>The complete genome of Rhodococcus sp. RHA1 provides insights into a catabolic powerhouse.</title>
        <authorList>
            <person name="McLeod M.P."/>
            <person name="Warren R.L."/>
            <person name="Hsiao W.W.L."/>
            <person name="Araki N."/>
            <person name="Myhre M."/>
            <person name="Fernandes C."/>
            <person name="Miyazawa D."/>
            <person name="Wong W."/>
            <person name="Lillquist A.L."/>
            <person name="Wang D."/>
            <person name="Dosanjh M."/>
            <person name="Hara H."/>
            <person name="Petrescu A."/>
            <person name="Morin R.D."/>
            <person name="Yang G."/>
            <person name="Stott J.M."/>
            <person name="Schein J.E."/>
            <person name="Shin H."/>
            <person name="Smailus D."/>
            <person name="Siddiqui A.S."/>
            <person name="Marra M.A."/>
            <person name="Jones S.J.M."/>
            <person name="Holt R."/>
            <person name="Brinkman F.S.L."/>
            <person name="Miyauchi K."/>
            <person name="Fukuda M."/>
            <person name="Davies J.E."/>
            <person name="Mohn W.W."/>
            <person name="Eltis L.D."/>
        </authorList>
    </citation>
    <scope>NUCLEOTIDE SEQUENCE [LARGE SCALE GENOMIC DNA]</scope>
    <source>
        <strain evidence="2">RHA1</strain>
    </source>
</reference>
<protein>
    <submittedName>
        <fullName evidence="1">Uncharacterized protein</fullName>
    </submittedName>
</protein>
<dbReference type="EMBL" id="CP000433">
    <property type="protein sequence ID" value="ABH00273.1"/>
    <property type="molecule type" value="Genomic_DNA"/>
</dbReference>
<dbReference type="Proteomes" id="UP000008710">
    <property type="component" value="Plasmid pRHL2"/>
</dbReference>
<geneLocation type="plasmid" evidence="1 2">
    <name>pRHL2</name>
</geneLocation>
<sequence length="109" mass="12502">MITAICAMVLGVLLGGSDLADRWRTVQSKRVRIAEIATSLDRFQWLVLEDLAEARHQFLYRDRRQGNKQVIAFIAAQERATKVGIPDELAVYRLADQIIRERDKQAHAR</sequence>
<dbReference type="AlphaFoldDB" id="Q0RWR3"/>
<dbReference type="PATRIC" id="fig|101510.16.peg.8491"/>
<dbReference type="KEGG" id="rha:RHA1_ro10080"/>
<dbReference type="RefSeq" id="WP_011599945.1">
    <property type="nucleotide sequence ID" value="NC_008270.1"/>
</dbReference>
<accession>Q0RWR3</accession>
<gene>
    <name evidence="1" type="ordered locus">RHA1_ro10080</name>
</gene>